<feature type="compositionally biased region" description="Polar residues" evidence="1">
    <location>
        <begin position="80"/>
        <end position="91"/>
    </location>
</feature>
<dbReference type="HOGENOM" id="CLU_1714905_0_0_1"/>
<dbReference type="AlphaFoldDB" id="G0MCX4"/>
<name>G0MCX4_CAEBE</name>
<dbReference type="Proteomes" id="UP000008068">
    <property type="component" value="Unassembled WGS sequence"/>
</dbReference>
<feature type="compositionally biased region" description="Polar residues" evidence="1">
    <location>
        <begin position="124"/>
        <end position="145"/>
    </location>
</feature>
<reference evidence="3" key="1">
    <citation type="submission" date="2011-07" db="EMBL/GenBank/DDBJ databases">
        <authorList>
            <consortium name="Caenorhabditis brenneri Sequencing and Analysis Consortium"/>
            <person name="Wilson R.K."/>
        </authorList>
    </citation>
    <scope>NUCLEOTIDE SEQUENCE [LARGE SCALE GENOMIC DNA]</scope>
    <source>
        <strain evidence="3">PB2801</strain>
    </source>
</reference>
<dbReference type="InParanoid" id="G0MCX4"/>
<feature type="region of interest" description="Disordered" evidence="1">
    <location>
        <begin position="113"/>
        <end position="145"/>
    </location>
</feature>
<proteinExistence type="predicted"/>
<protein>
    <submittedName>
        <fullName evidence="2">Uncharacterized protein</fullName>
    </submittedName>
</protein>
<sequence length="145" mass="15602">MTPPPKGPNDSTNGMTPDPAMTPSTTPFAMALPSTDPSDFQNQMMTPPTTAVSPSMAPVTMTPSTMTKPPSMNATPPTPSSEGSQDFQNPMWTIPSSAYDYTWNPQYGTWDMSQKAGGVPVPQWNVNQGVDDFQNSQQFQNPGNV</sequence>
<accession>G0MCX4</accession>
<evidence type="ECO:0000313" key="3">
    <source>
        <dbReference type="Proteomes" id="UP000008068"/>
    </source>
</evidence>
<dbReference type="EMBL" id="GL379790">
    <property type="protein sequence ID" value="EGT49474.1"/>
    <property type="molecule type" value="Genomic_DNA"/>
</dbReference>
<keyword evidence="3" id="KW-1185">Reference proteome</keyword>
<evidence type="ECO:0000256" key="1">
    <source>
        <dbReference type="SAM" id="MobiDB-lite"/>
    </source>
</evidence>
<gene>
    <name evidence="2" type="ORF">CAEBREN_17448</name>
</gene>
<feature type="compositionally biased region" description="Polar residues" evidence="1">
    <location>
        <begin position="35"/>
        <end position="53"/>
    </location>
</feature>
<evidence type="ECO:0000313" key="2">
    <source>
        <dbReference type="EMBL" id="EGT49474.1"/>
    </source>
</evidence>
<feature type="region of interest" description="Disordered" evidence="1">
    <location>
        <begin position="1"/>
        <end position="91"/>
    </location>
</feature>
<feature type="compositionally biased region" description="Low complexity" evidence="1">
    <location>
        <begin position="58"/>
        <end position="72"/>
    </location>
</feature>
<organism evidence="3">
    <name type="scientific">Caenorhabditis brenneri</name>
    <name type="common">Nematode worm</name>
    <dbReference type="NCBI Taxonomy" id="135651"/>
    <lineage>
        <taxon>Eukaryota</taxon>
        <taxon>Metazoa</taxon>
        <taxon>Ecdysozoa</taxon>
        <taxon>Nematoda</taxon>
        <taxon>Chromadorea</taxon>
        <taxon>Rhabditida</taxon>
        <taxon>Rhabditina</taxon>
        <taxon>Rhabditomorpha</taxon>
        <taxon>Rhabditoidea</taxon>
        <taxon>Rhabditidae</taxon>
        <taxon>Peloderinae</taxon>
        <taxon>Caenorhabditis</taxon>
    </lineage>
</organism>